<keyword evidence="2" id="KW-1185">Reference proteome</keyword>
<sequence length="96" mass="10382">MSGVACEQAALPLGQYGKLFRTFDITGGAEYCKEKYDQNLNSCGAGQYLYSILGHETFTQVSKGCILKMRITSASTLLAAEYYFICTATSSSSHVA</sequence>
<gene>
    <name evidence="1" type="ORF">Y1Q_0009930</name>
</gene>
<evidence type="ECO:0000313" key="1">
    <source>
        <dbReference type="EMBL" id="KYO29145.1"/>
    </source>
</evidence>
<name>A0A151MXF5_ALLMI</name>
<accession>A0A151MXF5</accession>
<proteinExistence type="predicted"/>
<organism evidence="1 2">
    <name type="scientific">Alligator mississippiensis</name>
    <name type="common">American alligator</name>
    <dbReference type="NCBI Taxonomy" id="8496"/>
    <lineage>
        <taxon>Eukaryota</taxon>
        <taxon>Metazoa</taxon>
        <taxon>Chordata</taxon>
        <taxon>Craniata</taxon>
        <taxon>Vertebrata</taxon>
        <taxon>Euteleostomi</taxon>
        <taxon>Archelosauria</taxon>
        <taxon>Archosauria</taxon>
        <taxon>Crocodylia</taxon>
        <taxon>Alligatoridae</taxon>
        <taxon>Alligatorinae</taxon>
        <taxon>Alligator</taxon>
    </lineage>
</organism>
<reference evidence="1 2" key="1">
    <citation type="journal article" date="2012" name="Genome Biol.">
        <title>Sequencing three crocodilian genomes to illuminate the evolution of archosaurs and amniotes.</title>
        <authorList>
            <person name="St John J.A."/>
            <person name="Braun E.L."/>
            <person name="Isberg S.R."/>
            <person name="Miles L.G."/>
            <person name="Chong A.Y."/>
            <person name="Gongora J."/>
            <person name="Dalzell P."/>
            <person name="Moran C."/>
            <person name="Bed'hom B."/>
            <person name="Abzhanov A."/>
            <person name="Burgess S.C."/>
            <person name="Cooksey A.M."/>
            <person name="Castoe T.A."/>
            <person name="Crawford N.G."/>
            <person name="Densmore L.D."/>
            <person name="Drew J.C."/>
            <person name="Edwards S.V."/>
            <person name="Faircloth B.C."/>
            <person name="Fujita M.K."/>
            <person name="Greenwold M.J."/>
            <person name="Hoffmann F.G."/>
            <person name="Howard J.M."/>
            <person name="Iguchi T."/>
            <person name="Janes D.E."/>
            <person name="Khan S.Y."/>
            <person name="Kohno S."/>
            <person name="de Koning A.J."/>
            <person name="Lance S.L."/>
            <person name="McCarthy F.M."/>
            <person name="McCormack J.E."/>
            <person name="Merchant M.E."/>
            <person name="Peterson D.G."/>
            <person name="Pollock D.D."/>
            <person name="Pourmand N."/>
            <person name="Raney B.J."/>
            <person name="Roessler K.A."/>
            <person name="Sanford J.R."/>
            <person name="Sawyer R.H."/>
            <person name="Schmidt C.J."/>
            <person name="Triplett E.W."/>
            <person name="Tuberville T.D."/>
            <person name="Venegas-Anaya M."/>
            <person name="Howard J.T."/>
            <person name="Jarvis E.D."/>
            <person name="Guillette L.J.Jr."/>
            <person name="Glenn T.C."/>
            <person name="Green R.E."/>
            <person name="Ray D.A."/>
        </authorList>
    </citation>
    <scope>NUCLEOTIDE SEQUENCE [LARGE SCALE GENOMIC DNA]</scope>
    <source>
        <strain evidence="1">KSC_2009_1</strain>
    </source>
</reference>
<evidence type="ECO:0000313" key="2">
    <source>
        <dbReference type="Proteomes" id="UP000050525"/>
    </source>
</evidence>
<comment type="caution">
    <text evidence="1">The sequence shown here is derived from an EMBL/GenBank/DDBJ whole genome shotgun (WGS) entry which is preliminary data.</text>
</comment>
<dbReference type="AlphaFoldDB" id="A0A151MXF5"/>
<dbReference type="Proteomes" id="UP000050525">
    <property type="component" value="Unassembled WGS sequence"/>
</dbReference>
<dbReference type="EMBL" id="AKHW03004724">
    <property type="protein sequence ID" value="KYO29145.1"/>
    <property type="molecule type" value="Genomic_DNA"/>
</dbReference>
<protein>
    <submittedName>
        <fullName evidence="1">Uncharacterized protein</fullName>
    </submittedName>
</protein>